<dbReference type="AlphaFoldDB" id="A0AAD7FR58"/>
<proteinExistence type="predicted"/>
<protein>
    <submittedName>
        <fullName evidence="2">Uncharacterized protein</fullName>
    </submittedName>
</protein>
<accession>A0AAD7FR58</accession>
<feature type="compositionally biased region" description="Basic and acidic residues" evidence="1">
    <location>
        <begin position="15"/>
        <end position="28"/>
    </location>
</feature>
<name>A0AAD7FR58_9AGAR</name>
<comment type="caution">
    <text evidence="2">The sequence shown here is derived from an EMBL/GenBank/DDBJ whole genome shotgun (WGS) entry which is preliminary data.</text>
</comment>
<evidence type="ECO:0000313" key="2">
    <source>
        <dbReference type="EMBL" id="KAJ7634673.1"/>
    </source>
</evidence>
<gene>
    <name evidence="2" type="ORF">FB45DRAFT_471591</name>
</gene>
<feature type="region of interest" description="Disordered" evidence="1">
    <location>
        <begin position="1"/>
        <end position="35"/>
    </location>
</feature>
<keyword evidence="3" id="KW-1185">Reference proteome</keyword>
<organism evidence="2 3">
    <name type="scientific">Roridomyces roridus</name>
    <dbReference type="NCBI Taxonomy" id="1738132"/>
    <lineage>
        <taxon>Eukaryota</taxon>
        <taxon>Fungi</taxon>
        <taxon>Dikarya</taxon>
        <taxon>Basidiomycota</taxon>
        <taxon>Agaricomycotina</taxon>
        <taxon>Agaricomycetes</taxon>
        <taxon>Agaricomycetidae</taxon>
        <taxon>Agaricales</taxon>
        <taxon>Marasmiineae</taxon>
        <taxon>Mycenaceae</taxon>
        <taxon>Roridomyces</taxon>
    </lineage>
</organism>
<evidence type="ECO:0000313" key="3">
    <source>
        <dbReference type="Proteomes" id="UP001221142"/>
    </source>
</evidence>
<reference evidence="2" key="1">
    <citation type="submission" date="2023-03" db="EMBL/GenBank/DDBJ databases">
        <title>Massive genome expansion in bonnet fungi (Mycena s.s.) driven by repeated elements and novel gene families across ecological guilds.</title>
        <authorList>
            <consortium name="Lawrence Berkeley National Laboratory"/>
            <person name="Harder C.B."/>
            <person name="Miyauchi S."/>
            <person name="Viragh M."/>
            <person name="Kuo A."/>
            <person name="Thoen E."/>
            <person name="Andreopoulos B."/>
            <person name="Lu D."/>
            <person name="Skrede I."/>
            <person name="Drula E."/>
            <person name="Henrissat B."/>
            <person name="Morin E."/>
            <person name="Kohler A."/>
            <person name="Barry K."/>
            <person name="LaButti K."/>
            <person name="Morin E."/>
            <person name="Salamov A."/>
            <person name="Lipzen A."/>
            <person name="Mereny Z."/>
            <person name="Hegedus B."/>
            <person name="Baldrian P."/>
            <person name="Stursova M."/>
            <person name="Weitz H."/>
            <person name="Taylor A."/>
            <person name="Grigoriev I.V."/>
            <person name="Nagy L.G."/>
            <person name="Martin F."/>
            <person name="Kauserud H."/>
        </authorList>
    </citation>
    <scope>NUCLEOTIDE SEQUENCE</scope>
    <source>
        <strain evidence="2">9284</strain>
    </source>
</reference>
<evidence type="ECO:0000256" key="1">
    <source>
        <dbReference type="SAM" id="MobiDB-lite"/>
    </source>
</evidence>
<dbReference type="Proteomes" id="UP001221142">
    <property type="component" value="Unassembled WGS sequence"/>
</dbReference>
<dbReference type="EMBL" id="JARKIF010000007">
    <property type="protein sequence ID" value="KAJ7634673.1"/>
    <property type="molecule type" value="Genomic_DNA"/>
</dbReference>
<sequence length="211" mass="22509">MAKNSSAQNPRKRGSGKEAKDNAGERGKKQSRRNGIISAISPAQIDIHASASSAPFHAFHALSRDTLESSSAAFVLPTPPCWICSVCSSPARASPNYAHPARPLEPQPIRGRLPAIPTLFLVPKPSLVVLTGPIDADNANGSPSIDSRAQSLHGLAVLQFPRVQTPTSSWTVVECARQLERTEILSLEYVTAGVSRKSSTPPPPTTMQMDN</sequence>